<evidence type="ECO:0000313" key="2">
    <source>
        <dbReference type="Proteomes" id="UP000321118"/>
    </source>
</evidence>
<organism evidence="1 2">
    <name type="scientific">Cellulomonas xylanilytica</name>
    <dbReference type="NCBI Taxonomy" id="233583"/>
    <lineage>
        <taxon>Bacteria</taxon>
        <taxon>Bacillati</taxon>
        <taxon>Actinomycetota</taxon>
        <taxon>Actinomycetes</taxon>
        <taxon>Micrococcales</taxon>
        <taxon>Cellulomonadaceae</taxon>
        <taxon>Cellulomonas</taxon>
    </lineage>
</organism>
<name>A0A510V233_9CELL</name>
<sequence>MSRIASPRAETGDVSLDRPDWDAMDFSAARRLAASGARVGSSLIAQDRTGAGALALVRDERTGWLVIVLTDLLTGQSFIPTVVDAAETETRLQGSVAATDGPTLHYVVARAESVESLRMRVPDRVWAVHEANAEGWAVGCLSIDDSSTCPRVEILAGGVWMTFD</sequence>
<evidence type="ECO:0000313" key="1">
    <source>
        <dbReference type="EMBL" id="GEK19891.1"/>
    </source>
</evidence>
<protein>
    <submittedName>
        <fullName evidence="1">Uncharacterized protein</fullName>
    </submittedName>
</protein>
<comment type="caution">
    <text evidence="1">The sequence shown here is derived from an EMBL/GenBank/DDBJ whole genome shotgun (WGS) entry which is preliminary data.</text>
</comment>
<keyword evidence="2" id="KW-1185">Reference proteome</keyword>
<dbReference type="Proteomes" id="UP000321118">
    <property type="component" value="Unassembled WGS sequence"/>
</dbReference>
<accession>A0A510V233</accession>
<dbReference type="AlphaFoldDB" id="A0A510V233"/>
<reference evidence="1 2" key="1">
    <citation type="submission" date="2019-07" db="EMBL/GenBank/DDBJ databases">
        <title>Whole genome shotgun sequence of Cellulomonas xylanilytica NBRC 101102.</title>
        <authorList>
            <person name="Hosoyama A."/>
            <person name="Uohara A."/>
            <person name="Ohji S."/>
            <person name="Ichikawa N."/>
        </authorList>
    </citation>
    <scope>NUCLEOTIDE SEQUENCE [LARGE SCALE GENOMIC DNA]</scope>
    <source>
        <strain evidence="1 2">NBRC 101102</strain>
    </source>
</reference>
<gene>
    <name evidence="1" type="ORF">CXY01_04110</name>
</gene>
<dbReference type="EMBL" id="BJUB01000001">
    <property type="protein sequence ID" value="GEK19891.1"/>
    <property type="molecule type" value="Genomic_DNA"/>
</dbReference>
<proteinExistence type="predicted"/>